<feature type="coiled-coil region" evidence="1">
    <location>
        <begin position="494"/>
        <end position="591"/>
    </location>
</feature>
<evidence type="ECO:0000256" key="2">
    <source>
        <dbReference type="SAM" id="MobiDB-lite"/>
    </source>
</evidence>
<feature type="compositionally biased region" description="Polar residues" evidence="2">
    <location>
        <begin position="149"/>
        <end position="158"/>
    </location>
</feature>
<feature type="compositionally biased region" description="Polar residues" evidence="2">
    <location>
        <begin position="193"/>
        <end position="204"/>
    </location>
</feature>
<keyword evidence="4" id="KW-1185">Reference proteome</keyword>
<evidence type="ECO:0000313" key="3">
    <source>
        <dbReference type="EMBL" id="KAJ0404635.1"/>
    </source>
</evidence>
<keyword evidence="1" id="KW-0175">Coiled coil</keyword>
<feature type="coiled-coil region" evidence="1">
    <location>
        <begin position="297"/>
        <end position="384"/>
    </location>
</feature>
<dbReference type="AlphaFoldDB" id="A0AAD5MEA9"/>
<evidence type="ECO:0000313" key="4">
    <source>
        <dbReference type="Proteomes" id="UP001209570"/>
    </source>
</evidence>
<dbReference type="EMBL" id="JAKCXM010000059">
    <property type="protein sequence ID" value="KAJ0404635.1"/>
    <property type="molecule type" value="Genomic_DNA"/>
</dbReference>
<gene>
    <name evidence="3" type="ORF">P43SY_009848</name>
</gene>
<sequence>MVAIAAGSARASRMYSAHHVAVPSSPLTVAKASSDGDLYRFVCALSVACRKDHNVLRDGQLVDALERRAKEILRARSKLRDAVALSSSTVSKPHSGLQAPSVFAHSKRRKLPHETTAKMEQLAARYAMPRFFQSTKGSAASSPALGPQQKHTGSSPSLVPSAVRISKIEPRRAAPPSPSLSSPSVSPLNASSCRATRASSPTSDFAASMASTVSSASMPHFEMSDMDDMDISATEVEDQCQSRLSFHSDDAEAKADRLQAHVDSLLVENGKVLAENARLQELSAMSSCELEQHTQSKAALAAELQARTHQLALLERELNEMRQRASAQENCRRQAEVAFQAELDAKSDEVAELHEEVARKDGEIDRLSRRIEEISALVATKMKEEDEKLDDDVIASLRESNLFMDVEMKKMKATLLEKDREICKLYMHLSTKKKLIEEITKKFVQHMESASASTNNQSPDSTTAPSLANVPVENVRFDLDMFLFKNVVDKQRRMDEITAALGVMDREVESLEARVAAKERENTQLRENQDVLTRSLQTANAQVCRIQAANAQLEAVLQDKEARLESLQATIDQNKRHIESLNDLVAEHQLQIDAFISTHVPSAPSDSATGRMTDAELVSAEEWGFSGELSECDADSDVDSNRASYCASDMPEEERILHELSITTRR</sequence>
<proteinExistence type="predicted"/>
<dbReference type="Gene3D" id="1.10.287.1490">
    <property type="match status" value="1"/>
</dbReference>
<feature type="region of interest" description="Disordered" evidence="2">
    <location>
        <begin position="86"/>
        <end position="112"/>
    </location>
</feature>
<accession>A0AAD5MEA9</accession>
<organism evidence="3 4">
    <name type="scientific">Pythium insidiosum</name>
    <name type="common">Pythiosis disease agent</name>
    <dbReference type="NCBI Taxonomy" id="114742"/>
    <lineage>
        <taxon>Eukaryota</taxon>
        <taxon>Sar</taxon>
        <taxon>Stramenopiles</taxon>
        <taxon>Oomycota</taxon>
        <taxon>Peronosporomycetes</taxon>
        <taxon>Pythiales</taxon>
        <taxon>Pythiaceae</taxon>
        <taxon>Pythium</taxon>
    </lineage>
</organism>
<protein>
    <submittedName>
        <fullName evidence="3">Uncharacterized protein</fullName>
    </submittedName>
</protein>
<feature type="region of interest" description="Disordered" evidence="2">
    <location>
        <begin position="137"/>
        <end position="204"/>
    </location>
</feature>
<comment type="caution">
    <text evidence="3">The sequence shown here is derived from an EMBL/GenBank/DDBJ whole genome shotgun (WGS) entry which is preliminary data.</text>
</comment>
<evidence type="ECO:0000256" key="1">
    <source>
        <dbReference type="SAM" id="Coils"/>
    </source>
</evidence>
<dbReference type="Proteomes" id="UP001209570">
    <property type="component" value="Unassembled WGS sequence"/>
</dbReference>
<name>A0AAD5MEA9_PYTIN</name>
<reference evidence="3" key="1">
    <citation type="submission" date="2021-12" db="EMBL/GenBank/DDBJ databases">
        <title>Prjna785345.</title>
        <authorList>
            <person name="Rujirawat T."/>
            <person name="Krajaejun T."/>
        </authorList>
    </citation>
    <scope>NUCLEOTIDE SEQUENCE</scope>
    <source>
        <strain evidence="3">Pi057C3</strain>
    </source>
</reference>
<feature type="compositionally biased region" description="Low complexity" evidence="2">
    <location>
        <begin position="179"/>
        <end position="192"/>
    </location>
</feature>